<dbReference type="SMART" id="SM00387">
    <property type="entry name" value="HATPase_c"/>
    <property type="match status" value="1"/>
</dbReference>
<dbReference type="PRINTS" id="PR00344">
    <property type="entry name" value="BCTRLSENSOR"/>
</dbReference>
<dbReference type="SUPFAM" id="SSF47384">
    <property type="entry name" value="Homodimeric domain of signal transducing histidine kinase"/>
    <property type="match status" value="1"/>
</dbReference>
<feature type="transmembrane region" description="Helical" evidence="16">
    <location>
        <begin position="451"/>
        <end position="473"/>
    </location>
</feature>
<feature type="domain" description="Histidine kinase" evidence="17">
    <location>
        <begin position="721"/>
        <end position="945"/>
    </location>
</feature>
<dbReference type="Gene3D" id="3.40.50.2300">
    <property type="match status" value="1"/>
</dbReference>
<evidence type="ECO:0000256" key="4">
    <source>
        <dbReference type="ARBA" id="ARBA00012438"/>
    </source>
</evidence>
<feature type="domain" description="PAC" evidence="20">
    <location>
        <begin position="651"/>
        <end position="703"/>
    </location>
</feature>
<dbReference type="InterPro" id="IPR004358">
    <property type="entry name" value="Sig_transdc_His_kin-like_C"/>
</dbReference>
<dbReference type="GeneID" id="88766929"/>
<dbReference type="FunFam" id="1.10.287.130:FF:000038">
    <property type="entry name" value="Sensory transduction histidine kinase"/>
    <property type="match status" value="1"/>
</dbReference>
<proteinExistence type="inferred from homology"/>
<evidence type="ECO:0000256" key="2">
    <source>
        <dbReference type="ARBA" id="ARBA00004370"/>
    </source>
</evidence>
<dbReference type="Gene3D" id="1.10.287.130">
    <property type="match status" value="1"/>
</dbReference>
<dbReference type="GO" id="GO:0000155">
    <property type="term" value="F:phosphorelay sensor kinase activity"/>
    <property type="evidence" value="ECO:0007669"/>
    <property type="project" value="InterPro"/>
</dbReference>
<keyword evidence="15" id="KW-0175">Coiled coil</keyword>
<evidence type="ECO:0000256" key="14">
    <source>
        <dbReference type="PROSITE-ProRule" id="PRU00169"/>
    </source>
</evidence>
<evidence type="ECO:0000259" key="17">
    <source>
        <dbReference type="PROSITE" id="PS50109"/>
    </source>
</evidence>
<dbReference type="GO" id="GO:0005524">
    <property type="term" value="F:ATP binding"/>
    <property type="evidence" value="ECO:0007669"/>
    <property type="project" value="UniProtKB-KW"/>
</dbReference>
<evidence type="ECO:0000259" key="20">
    <source>
        <dbReference type="PROSITE" id="PS50113"/>
    </source>
</evidence>
<dbReference type="CDD" id="cd00082">
    <property type="entry name" value="HisKA"/>
    <property type="match status" value="1"/>
</dbReference>
<evidence type="ECO:0000313" key="21">
    <source>
        <dbReference type="EMBL" id="EHJ11896.1"/>
    </source>
</evidence>
<dbReference type="Pfam" id="PF00072">
    <property type="entry name" value="Response_reg"/>
    <property type="match status" value="1"/>
</dbReference>
<dbReference type="RefSeq" id="WP_007311438.1">
    <property type="nucleotide sequence ID" value="NZ_AESD01000499.1"/>
</dbReference>
<dbReference type="Proteomes" id="UP000003477">
    <property type="component" value="Unassembled WGS sequence"/>
</dbReference>
<keyword evidence="12" id="KW-0131">Cell cycle</keyword>
<dbReference type="InterPro" id="IPR035965">
    <property type="entry name" value="PAS-like_dom_sf"/>
</dbReference>
<dbReference type="SUPFAM" id="SSF55874">
    <property type="entry name" value="ATPase domain of HSP90 chaperone/DNA topoisomerase II/histidine kinase"/>
    <property type="match status" value="1"/>
</dbReference>
<dbReference type="PROSITE" id="PS50113">
    <property type="entry name" value="PAC"/>
    <property type="match status" value="1"/>
</dbReference>
<accession>G5J7E0</accession>
<dbReference type="CDD" id="cd18773">
    <property type="entry name" value="PDC1_HK_sensor"/>
    <property type="match status" value="1"/>
</dbReference>
<comment type="subcellular location">
    <subcellularLocation>
        <location evidence="2">Membrane</location>
    </subcellularLocation>
</comment>
<dbReference type="InterPro" id="IPR000014">
    <property type="entry name" value="PAS"/>
</dbReference>
<keyword evidence="16" id="KW-0812">Transmembrane</keyword>
<dbReference type="Gene3D" id="3.30.565.10">
    <property type="entry name" value="Histidine kinase-like ATPase, C-terminal domain"/>
    <property type="match status" value="1"/>
</dbReference>
<dbReference type="InterPro" id="IPR003594">
    <property type="entry name" value="HATPase_dom"/>
</dbReference>
<dbReference type="CDD" id="cd16922">
    <property type="entry name" value="HATPase_EvgS-ArcB-TorS-like"/>
    <property type="match status" value="1"/>
</dbReference>
<evidence type="ECO:0000256" key="7">
    <source>
        <dbReference type="ARBA" id="ARBA00022741"/>
    </source>
</evidence>
<name>G5J7E0_CROWT</name>
<dbReference type="InterPro" id="IPR036890">
    <property type="entry name" value="HATPase_C_sf"/>
</dbReference>
<evidence type="ECO:0000256" key="10">
    <source>
        <dbReference type="ARBA" id="ARBA00023012"/>
    </source>
</evidence>
<dbReference type="SMART" id="SM00091">
    <property type="entry name" value="PAS"/>
    <property type="match status" value="1"/>
</dbReference>
<dbReference type="InterPro" id="IPR005467">
    <property type="entry name" value="His_kinase_dom"/>
</dbReference>
<dbReference type="PROSITE" id="PS50110">
    <property type="entry name" value="RESPONSE_REGULATORY"/>
    <property type="match status" value="1"/>
</dbReference>
<keyword evidence="11 16" id="KW-0472">Membrane</keyword>
<evidence type="ECO:0000256" key="3">
    <source>
        <dbReference type="ARBA" id="ARBA00006402"/>
    </source>
</evidence>
<dbReference type="CDD" id="cd17546">
    <property type="entry name" value="REC_hyHK_CKI1_RcsC-like"/>
    <property type="match status" value="1"/>
</dbReference>
<dbReference type="InterPro" id="IPR036097">
    <property type="entry name" value="HisK_dim/P_sf"/>
</dbReference>
<dbReference type="SMART" id="SM00388">
    <property type="entry name" value="HisKA"/>
    <property type="match status" value="1"/>
</dbReference>
<dbReference type="Pfam" id="PF00512">
    <property type="entry name" value="HisKA"/>
    <property type="match status" value="1"/>
</dbReference>
<keyword evidence="10" id="KW-0902">Two-component regulatory system</keyword>
<dbReference type="SUPFAM" id="SSF55785">
    <property type="entry name" value="PYP-like sensor domain (PAS domain)"/>
    <property type="match status" value="1"/>
</dbReference>
<dbReference type="PANTHER" id="PTHR43047">
    <property type="entry name" value="TWO-COMPONENT HISTIDINE PROTEIN KINASE"/>
    <property type="match status" value="1"/>
</dbReference>
<gene>
    <name evidence="21" type="ORF">CWATWH0003_3380</name>
</gene>
<dbReference type="Gene3D" id="3.30.450.20">
    <property type="entry name" value="PAS domain"/>
    <property type="match status" value="2"/>
</dbReference>
<keyword evidence="7" id="KW-0547">Nucleotide-binding</keyword>
<dbReference type="GO" id="GO:0005886">
    <property type="term" value="C:plasma membrane"/>
    <property type="evidence" value="ECO:0007669"/>
    <property type="project" value="TreeGrafter"/>
</dbReference>
<dbReference type="PATRIC" id="fig|423471.3.peg.3177"/>
<keyword evidence="5 14" id="KW-0597">Phosphoprotein</keyword>
<organism evidence="21 22">
    <name type="scientific">Crocosphaera watsonii WH 0003</name>
    <dbReference type="NCBI Taxonomy" id="423471"/>
    <lineage>
        <taxon>Bacteria</taxon>
        <taxon>Bacillati</taxon>
        <taxon>Cyanobacteriota</taxon>
        <taxon>Cyanophyceae</taxon>
        <taxon>Oscillatoriophycideae</taxon>
        <taxon>Chroococcales</taxon>
        <taxon>Aphanothecaceae</taxon>
        <taxon>Crocosphaera</taxon>
    </lineage>
</organism>
<dbReference type="FunFam" id="3.30.565.10:FF:000010">
    <property type="entry name" value="Sensor histidine kinase RcsC"/>
    <property type="match status" value="1"/>
</dbReference>
<feature type="transmembrane region" description="Helical" evidence="16">
    <location>
        <begin position="64"/>
        <end position="86"/>
    </location>
</feature>
<dbReference type="SUPFAM" id="SSF52172">
    <property type="entry name" value="CheY-like"/>
    <property type="match status" value="1"/>
</dbReference>
<dbReference type="AlphaFoldDB" id="G5J7E0"/>
<dbReference type="PROSITE" id="PS50109">
    <property type="entry name" value="HIS_KIN"/>
    <property type="match status" value="1"/>
</dbReference>
<dbReference type="InterPro" id="IPR003661">
    <property type="entry name" value="HisK_dim/P_dom"/>
</dbReference>
<feature type="transmembrane region" description="Helical" evidence="16">
    <location>
        <begin position="170"/>
        <end position="188"/>
    </location>
</feature>
<dbReference type="InterPro" id="IPR013655">
    <property type="entry name" value="PAS_fold_3"/>
</dbReference>
<comment type="similarity">
    <text evidence="3">In the N-terminal section; belongs to the phytochrome family.</text>
</comment>
<dbReference type="InterPro" id="IPR000700">
    <property type="entry name" value="PAS-assoc_C"/>
</dbReference>
<dbReference type="EMBL" id="AESD01000499">
    <property type="protein sequence ID" value="EHJ11896.1"/>
    <property type="molecule type" value="Genomic_DNA"/>
</dbReference>
<comment type="catalytic activity">
    <reaction evidence="1">
        <text>ATP + protein L-histidine = ADP + protein N-phospho-L-histidine.</text>
        <dbReference type="EC" id="2.7.13.3"/>
    </reaction>
</comment>
<sequence>MGNLRYFGILSLLLLLGVLGNYYKLPLFFGVDFLFGSIAVLIVVHYYGIFWGTLAGMIASSITYYLWGHPYAIIIFTLETVFVALLSRRYRNFVILDAIFWVLLGIPLVGLFYGFILPVSASGTILIALKQAINAIFNALIANFIVSYLPFDNLINPRKSKSSLSLKQTLFNFFLAFVLFPSLLLTMLQGRESLKFIEAAIQAEIETVSITITENINNWYTRNFQGMETLALKLSESPDLEKTEVLALIKNTLPAFMKICVTNDQGIIVDAYPSTNNLGAKLTGINLTKILSLEKLATTKKPQISEVNIDQTDSKPYIGIQVPIFNTSNNSLRGVVYGYLELSKVSELVDIQLKEFDLQTILLDKSNQVVADSDQELNPMDIFDWKDGGEINQSPDYDTIFQWLPIDPGKPVMTRWRNSFYVKEVELSPTLPWCLIIRIKTANHIDYLQQIYIQNMSVMFLICLVGLLLAFSISRLISNPLKKIAEFTENLPDKILNKEEAKSLPKTNINEFLQLTNNCHVMIKILKEQFQAIKDNKNNLENIVQLRTEELSKLNENLNEEIIEKQIIEEELRESERRYHLAVSGTNDGIWDWDLRDDTVYYSPVWMKILGYENNPLPHLLSTWSDNVHPEDYAQAIKDIENHLQGNTDIYENFHRIRHHDGHYIWIEAKGKCIRYQQGKPYRLVGTITDITNKKAAQEALEKAKEAAEVANKAKSEFLATMSHEIRTPMNAILGFCDLLKSKITDEKSQNYLDSIDRIGKVLLSLIDDILDISKIEAGKLDITYEPIKLREIIIEIQRMFLEKAKEKQLQILVNIEVEVPDVIVFDEIRLRQILFNLVGNAIKFTEEGLITISVKRDLLQWKDDQYCSLEIAVKDTGIGIAPEQQKRVFDVFTQSEGQSNRKYGGTGLGLSITERLTKILGGTIQLESELGKGSTFTLLFPRVDMGQNKAIVSTEEIINLDFNQISPLSILVVDDVASNRELLIEYFSGTHHNIILANDGHEAIEKVSNITVYLILMDLQMPNMDGYEASEIIKNQPQTQQIPIIILSAYSQEEKEINIKDISHFFLKKPITRVQLLLTLKKLFPFTEIKPITTVAEDNISKLPLISMPTSPELLAKLHQQKAKVWHNLRKTMITKELRQFSRQLQRWGEEYHCQTLIDYANCLKKQLQEFDSDKLAKTLEKFPNLVRSLQ</sequence>
<dbReference type="InterPro" id="IPR011006">
    <property type="entry name" value="CheY-like_superfamily"/>
</dbReference>
<evidence type="ECO:0000256" key="13">
    <source>
        <dbReference type="ARBA" id="ARBA00074306"/>
    </source>
</evidence>
<dbReference type="InterPro" id="IPR001610">
    <property type="entry name" value="PAC"/>
</dbReference>
<keyword evidence="8" id="KW-0418">Kinase</keyword>
<feature type="transmembrane region" description="Helical" evidence="16">
    <location>
        <begin position="125"/>
        <end position="149"/>
    </location>
</feature>
<evidence type="ECO:0000259" key="19">
    <source>
        <dbReference type="PROSITE" id="PS50112"/>
    </source>
</evidence>
<evidence type="ECO:0000256" key="16">
    <source>
        <dbReference type="SAM" id="Phobius"/>
    </source>
</evidence>
<feature type="modified residue" description="4-aspartylphosphate" evidence="14">
    <location>
        <position position="1019"/>
    </location>
</feature>
<dbReference type="SMART" id="SM00448">
    <property type="entry name" value="REC"/>
    <property type="match status" value="1"/>
</dbReference>
<dbReference type="GO" id="GO:0009927">
    <property type="term" value="F:histidine phosphotransfer kinase activity"/>
    <property type="evidence" value="ECO:0007669"/>
    <property type="project" value="TreeGrafter"/>
</dbReference>
<dbReference type="InterPro" id="IPR001789">
    <property type="entry name" value="Sig_transdc_resp-reg_receiver"/>
</dbReference>
<dbReference type="EC" id="2.7.13.3" evidence="4"/>
<keyword evidence="9" id="KW-0067">ATP-binding</keyword>
<feature type="transmembrane region" description="Helical" evidence="16">
    <location>
        <begin position="35"/>
        <end position="58"/>
    </location>
</feature>
<feature type="domain" description="PAS" evidence="19">
    <location>
        <begin position="575"/>
        <end position="647"/>
    </location>
</feature>
<feature type="transmembrane region" description="Helical" evidence="16">
    <location>
        <begin position="98"/>
        <end position="119"/>
    </location>
</feature>
<dbReference type="Gene3D" id="6.10.340.10">
    <property type="match status" value="1"/>
</dbReference>
<feature type="domain" description="Response regulatory" evidence="18">
    <location>
        <begin position="970"/>
        <end position="1085"/>
    </location>
</feature>
<dbReference type="PROSITE" id="PS50112">
    <property type="entry name" value="PAS"/>
    <property type="match status" value="1"/>
</dbReference>
<evidence type="ECO:0000256" key="8">
    <source>
        <dbReference type="ARBA" id="ARBA00022777"/>
    </source>
</evidence>
<evidence type="ECO:0000259" key="18">
    <source>
        <dbReference type="PROSITE" id="PS50110"/>
    </source>
</evidence>
<dbReference type="NCBIfam" id="TIGR00229">
    <property type="entry name" value="sensory_box"/>
    <property type="match status" value="1"/>
</dbReference>
<evidence type="ECO:0000256" key="6">
    <source>
        <dbReference type="ARBA" id="ARBA00022679"/>
    </source>
</evidence>
<reference evidence="21 22" key="1">
    <citation type="journal article" date="2011" name="Front. Microbiol.">
        <title>Two Strains of Crocosphaera watsonii with Highly Conserved Genomes are Distinguished by Strain-Specific Features.</title>
        <authorList>
            <person name="Bench S.R."/>
            <person name="Ilikchyan I.N."/>
            <person name="Tripp H.J."/>
            <person name="Zehr J.P."/>
        </authorList>
    </citation>
    <scope>NUCLEOTIDE SEQUENCE [LARGE SCALE GENOMIC DNA]</scope>
    <source>
        <strain evidence="21 22">WH 0003</strain>
    </source>
</reference>
<dbReference type="CDD" id="cd00130">
    <property type="entry name" value="PAS"/>
    <property type="match status" value="1"/>
</dbReference>
<keyword evidence="16" id="KW-1133">Transmembrane helix</keyword>
<evidence type="ECO:0000256" key="12">
    <source>
        <dbReference type="ARBA" id="ARBA00023306"/>
    </source>
</evidence>
<protein>
    <recommendedName>
        <fullName evidence="13">Circadian input-output histidine kinase CikA</fullName>
        <ecNumber evidence="4">2.7.13.3</ecNumber>
    </recommendedName>
</protein>
<feature type="transmembrane region" description="Helical" evidence="16">
    <location>
        <begin position="6"/>
        <end position="23"/>
    </location>
</feature>
<evidence type="ECO:0000256" key="1">
    <source>
        <dbReference type="ARBA" id="ARBA00000085"/>
    </source>
</evidence>
<dbReference type="Pfam" id="PF08447">
    <property type="entry name" value="PAS_3"/>
    <property type="match status" value="1"/>
</dbReference>
<evidence type="ECO:0000256" key="15">
    <source>
        <dbReference type="SAM" id="Coils"/>
    </source>
</evidence>
<feature type="coiled-coil region" evidence="15">
    <location>
        <begin position="523"/>
        <end position="578"/>
    </location>
</feature>
<dbReference type="SMART" id="SM00086">
    <property type="entry name" value="PAC"/>
    <property type="match status" value="1"/>
</dbReference>
<comment type="caution">
    <text evidence="21">The sequence shown here is derived from an EMBL/GenBank/DDBJ whole genome shotgun (WGS) entry which is preliminary data.</text>
</comment>
<evidence type="ECO:0000313" key="22">
    <source>
        <dbReference type="Proteomes" id="UP000003477"/>
    </source>
</evidence>
<evidence type="ECO:0000256" key="5">
    <source>
        <dbReference type="ARBA" id="ARBA00022553"/>
    </source>
</evidence>
<keyword evidence="6" id="KW-0808">Transferase</keyword>
<dbReference type="Pfam" id="PF02518">
    <property type="entry name" value="HATPase_c"/>
    <property type="match status" value="1"/>
</dbReference>
<evidence type="ECO:0000256" key="11">
    <source>
        <dbReference type="ARBA" id="ARBA00023136"/>
    </source>
</evidence>
<dbReference type="PANTHER" id="PTHR43047:SF72">
    <property type="entry name" value="OSMOSENSING HISTIDINE PROTEIN KINASE SLN1"/>
    <property type="match status" value="1"/>
</dbReference>
<evidence type="ECO:0000256" key="9">
    <source>
        <dbReference type="ARBA" id="ARBA00022840"/>
    </source>
</evidence>